<dbReference type="AlphaFoldDB" id="A0A9E2F1Y1"/>
<dbReference type="Pfam" id="PF18962">
    <property type="entry name" value="Por_Secre_tail"/>
    <property type="match status" value="1"/>
</dbReference>
<protein>
    <recommendedName>
        <fullName evidence="1">Secretion system C-terminal sorting domain-containing protein</fullName>
    </recommendedName>
</protein>
<organism evidence="2 3">
    <name type="scientific">Psychracetigena formicireducens</name>
    <dbReference type="NCBI Taxonomy" id="2986056"/>
    <lineage>
        <taxon>Bacteria</taxon>
        <taxon>Bacillati</taxon>
        <taxon>Candidatus Lithacetigenota</taxon>
        <taxon>Candidatus Psychracetigena</taxon>
    </lineage>
</organism>
<reference evidence="2 3" key="1">
    <citation type="journal article" date="2021" name="bioRxiv">
        <title>Unique metabolic strategies in Hadean analogues reveal hints for primordial physiology.</title>
        <authorList>
            <person name="Nobu M.K."/>
            <person name="Nakai R."/>
            <person name="Tamazawa S."/>
            <person name="Mori H."/>
            <person name="Toyoda A."/>
            <person name="Ijiri A."/>
            <person name="Suzuki S."/>
            <person name="Kurokawa K."/>
            <person name="Kamagata Y."/>
            <person name="Tamaki H."/>
        </authorList>
    </citation>
    <scope>NUCLEOTIDE SEQUENCE [LARGE SCALE GENOMIC DNA]</scope>
    <source>
        <strain evidence="2">BS525</strain>
    </source>
</reference>
<evidence type="ECO:0000313" key="2">
    <source>
        <dbReference type="EMBL" id="MBT9145949.1"/>
    </source>
</evidence>
<evidence type="ECO:0000259" key="1">
    <source>
        <dbReference type="Pfam" id="PF18962"/>
    </source>
</evidence>
<dbReference type="Proteomes" id="UP000811545">
    <property type="component" value="Unassembled WGS sequence"/>
</dbReference>
<comment type="caution">
    <text evidence="2">The sequence shown here is derived from an EMBL/GenBank/DDBJ whole genome shotgun (WGS) entry which is preliminary data.</text>
</comment>
<dbReference type="InterPro" id="IPR026444">
    <property type="entry name" value="Secre_tail"/>
</dbReference>
<sequence length="277" mass="29105">MNYKTSTTTGMQVYMYLFNPAGTQIQAVNQWKSGTGLAEWPSVTTPVSNTPGVGKIRANYFSTGYGTLGVDTVNVTFVAPPTWIESAPTTVSASGGNINVSVSYAAPSGSTGMNLKLEALSTTGAVIKSASDWVGNNGTLNFNSFAIPATTAGTGQLKASYFASGWGLIGTHTVNISYTSPMIRSNNGNLLSDGSAPLMYPNPANDFIYVDGSLAGTPGLQVEIVNISGQVVVGGSLSNLLDADQRLSLEHLKSGLYFATLRDEVGNKIIQHRFIKQ</sequence>
<accession>A0A9E2F1Y1</accession>
<feature type="domain" description="Secretion system C-terminal sorting" evidence="1">
    <location>
        <begin position="199"/>
        <end position="269"/>
    </location>
</feature>
<dbReference type="NCBIfam" id="TIGR04183">
    <property type="entry name" value="Por_Secre_tail"/>
    <property type="match status" value="1"/>
</dbReference>
<dbReference type="EMBL" id="QLTW01000238">
    <property type="protein sequence ID" value="MBT9145949.1"/>
    <property type="molecule type" value="Genomic_DNA"/>
</dbReference>
<gene>
    <name evidence="2" type="ORF">DDT42_01827</name>
</gene>
<evidence type="ECO:0000313" key="3">
    <source>
        <dbReference type="Proteomes" id="UP000811545"/>
    </source>
</evidence>
<name>A0A9E2F1Y1_PSYF1</name>
<proteinExistence type="predicted"/>